<dbReference type="Gene3D" id="3.40.50.1820">
    <property type="entry name" value="alpha/beta hydrolase"/>
    <property type="match status" value="1"/>
</dbReference>
<dbReference type="InterPro" id="IPR029058">
    <property type="entry name" value="AB_hydrolase_fold"/>
</dbReference>
<evidence type="ECO:0000256" key="1">
    <source>
        <dbReference type="SAM" id="MobiDB-lite"/>
    </source>
</evidence>
<feature type="region of interest" description="Disordered" evidence="1">
    <location>
        <begin position="98"/>
        <end position="120"/>
    </location>
</feature>
<feature type="compositionally biased region" description="Basic residues" evidence="1">
    <location>
        <begin position="104"/>
        <end position="120"/>
    </location>
</feature>
<reference evidence="2" key="1">
    <citation type="journal article" date="2014" name="Int. J. Syst. Evol. Microbiol.">
        <title>Complete genome sequence of Corynebacterium casei LMG S-19264T (=DSM 44701T), isolated from a smear-ripened cheese.</title>
        <authorList>
            <consortium name="US DOE Joint Genome Institute (JGI-PGF)"/>
            <person name="Walter F."/>
            <person name="Albersmeier A."/>
            <person name="Kalinowski J."/>
            <person name="Ruckert C."/>
        </authorList>
    </citation>
    <scope>NUCLEOTIDE SEQUENCE</scope>
    <source>
        <strain evidence="2">CGMCC 4.7679</strain>
    </source>
</reference>
<gene>
    <name evidence="2" type="ORF">GCM10017566_65850</name>
</gene>
<reference evidence="2" key="2">
    <citation type="submission" date="2020-09" db="EMBL/GenBank/DDBJ databases">
        <authorList>
            <person name="Sun Q."/>
            <person name="Zhou Y."/>
        </authorList>
    </citation>
    <scope>NUCLEOTIDE SEQUENCE</scope>
    <source>
        <strain evidence="2">CGMCC 4.7679</strain>
    </source>
</reference>
<evidence type="ECO:0000313" key="3">
    <source>
        <dbReference type="Proteomes" id="UP000658656"/>
    </source>
</evidence>
<evidence type="ECO:0000313" key="2">
    <source>
        <dbReference type="EMBL" id="GHF82542.1"/>
    </source>
</evidence>
<sequence length="120" mass="13168">MVGHEWGAPIAWHTALFRPDLVRGAAGLSVPYIGRPAALTLEPARGVFGPDYYQLSFQEPGVADKELAADLDDTFRRFLHGLSRVPRLQSVELVPAPVTGCSRSGRRRRTARSSGSRGRR</sequence>
<keyword evidence="3" id="KW-1185">Reference proteome</keyword>
<dbReference type="Proteomes" id="UP000658656">
    <property type="component" value="Unassembled WGS sequence"/>
</dbReference>
<name>A0A8H9J433_9PSEU</name>
<proteinExistence type="predicted"/>
<protein>
    <submittedName>
        <fullName evidence="2">Uncharacterized protein</fullName>
    </submittedName>
</protein>
<dbReference type="AlphaFoldDB" id="A0A8H9J433"/>
<dbReference type="EMBL" id="BNAV01000015">
    <property type="protein sequence ID" value="GHF82542.1"/>
    <property type="molecule type" value="Genomic_DNA"/>
</dbReference>
<accession>A0A8H9J433</accession>
<organism evidence="2 3">
    <name type="scientific">Amycolatopsis bartoniae</name>
    <dbReference type="NCBI Taxonomy" id="941986"/>
    <lineage>
        <taxon>Bacteria</taxon>
        <taxon>Bacillati</taxon>
        <taxon>Actinomycetota</taxon>
        <taxon>Actinomycetes</taxon>
        <taxon>Pseudonocardiales</taxon>
        <taxon>Pseudonocardiaceae</taxon>
        <taxon>Amycolatopsis</taxon>
    </lineage>
</organism>
<dbReference type="SUPFAM" id="SSF53474">
    <property type="entry name" value="alpha/beta-Hydrolases"/>
    <property type="match status" value="1"/>
</dbReference>
<comment type="caution">
    <text evidence="2">The sequence shown here is derived from an EMBL/GenBank/DDBJ whole genome shotgun (WGS) entry which is preliminary data.</text>
</comment>